<proteinExistence type="predicted"/>
<accession>K5V1I1</accession>
<dbReference type="GO" id="GO:0006139">
    <property type="term" value="P:nucleobase-containing compound metabolic process"/>
    <property type="evidence" value="ECO:0007669"/>
    <property type="project" value="UniProtKB-ARBA"/>
</dbReference>
<dbReference type="STRING" id="650164.K5V1I1"/>
<organism evidence="1 2">
    <name type="scientific">Phanerochaete carnosa (strain HHB-10118-sp)</name>
    <name type="common">White-rot fungus</name>
    <name type="synonym">Peniophora carnosa</name>
    <dbReference type="NCBI Taxonomy" id="650164"/>
    <lineage>
        <taxon>Eukaryota</taxon>
        <taxon>Fungi</taxon>
        <taxon>Dikarya</taxon>
        <taxon>Basidiomycota</taxon>
        <taxon>Agaricomycotina</taxon>
        <taxon>Agaricomycetes</taxon>
        <taxon>Polyporales</taxon>
        <taxon>Phanerochaetaceae</taxon>
        <taxon>Phanerochaete</taxon>
    </lineage>
</organism>
<name>K5V1I1_PHACS</name>
<protein>
    <submittedName>
        <fullName evidence="1">Uncharacterized protein</fullName>
    </submittedName>
</protein>
<dbReference type="SUPFAM" id="SSF53927">
    <property type="entry name" value="Cytidine deaminase-like"/>
    <property type="match status" value="1"/>
</dbReference>
<sequence length="148" mass="16602">MERTIGNLGQDIRQHSNVYTNLQQIALRRCQFNALKAMYPAFAPDPTILHGAVIVGNGYILLRAAGKSQRAVSHAEAVALRRFVHAHGIPATDAWLQQPKIARWARLHLPSGQNARSLWKESLKTLEALRTSRNVKFSHNSKIEYGKV</sequence>
<keyword evidence="2" id="KW-1185">Reference proteome</keyword>
<dbReference type="HOGENOM" id="CLU_1579029_0_0_1"/>
<dbReference type="AlphaFoldDB" id="K5V1I1"/>
<reference evidence="1 2" key="1">
    <citation type="journal article" date="2012" name="BMC Genomics">
        <title>Comparative genomics of the white-rot fungi, Phanerochaete carnosa and P. chrysosporium, to elucidate the genetic basis of the distinct wood types they colonize.</title>
        <authorList>
            <person name="Suzuki H."/>
            <person name="MacDonald J."/>
            <person name="Syed K."/>
            <person name="Salamov A."/>
            <person name="Hori C."/>
            <person name="Aerts A."/>
            <person name="Henrissat B."/>
            <person name="Wiebenga A."/>
            <person name="vanKuyk P.A."/>
            <person name="Barry K."/>
            <person name="Lindquist E."/>
            <person name="LaButti K."/>
            <person name="Lapidus A."/>
            <person name="Lucas S."/>
            <person name="Coutinho P."/>
            <person name="Gong Y."/>
            <person name="Samejima M."/>
            <person name="Mahadevan R."/>
            <person name="Abou-Zaid M."/>
            <person name="de Vries R.P."/>
            <person name="Igarashi K."/>
            <person name="Yadav J.S."/>
            <person name="Grigoriev I.V."/>
            <person name="Master E.R."/>
        </authorList>
    </citation>
    <scope>NUCLEOTIDE SEQUENCE [LARGE SCALE GENOMIC DNA]</scope>
    <source>
        <strain evidence="1 2">HHB-10118-sp</strain>
    </source>
</reference>
<dbReference type="KEGG" id="pco:PHACADRAFT_193952"/>
<dbReference type="RefSeq" id="XP_007394189.1">
    <property type="nucleotide sequence ID" value="XM_007394127.1"/>
</dbReference>
<dbReference type="OrthoDB" id="2669721at2759"/>
<dbReference type="GeneID" id="18910953"/>
<evidence type="ECO:0000313" key="2">
    <source>
        <dbReference type="Proteomes" id="UP000008370"/>
    </source>
</evidence>
<evidence type="ECO:0000313" key="1">
    <source>
        <dbReference type="EMBL" id="EKM56336.1"/>
    </source>
</evidence>
<dbReference type="InParanoid" id="K5V1I1"/>
<dbReference type="EMBL" id="JH930471">
    <property type="protein sequence ID" value="EKM56336.1"/>
    <property type="molecule type" value="Genomic_DNA"/>
</dbReference>
<dbReference type="GO" id="GO:0003824">
    <property type="term" value="F:catalytic activity"/>
    <property type="evidence" value="ECO:0007669"/>
    <property type="project" value="InterPro"/>
</dbReference>
<dbReference type="InterPro" id="IPR016193">
    <property type="entry name" value="Cytidine_deaminase-like"/>
</dbReference>
<gene>
    <name evidence="1" type="ORF">PHACADRAFT_193952</name>
</gene>
<dbReference type="Proteomes" id="UP000008370">
    <property type="component" value="Unassembled WGS sequence"/>
</dbReference>